<protein>
    <submittedName>
        <fullName evidence="1">Uncharacterized protein</fullName>
    </submittedName>
</protein>
<organism evidence="1 2">
    <name type="scientific">Trichothecium roseum</name>
    <dbReference type="NCBI Taxonomy" id="47278"/>
    <lineage>
        <taxon>Eukaryota</taxon>
        <taxon>Fungi</taxon>
        <taxon>Dikarya</taxon>
        <taxon>Ascomycota</taxon>
        <taxon>Pezizomycotina</taxon>
        <taxon>Sordariomycetes</taxon>
        <taxon>Hypocreomycetidae</taxon>
        <taxon>Hypocreales</taxon>
        <taxon>Hypocreales incertae sedis</taxon>
        <taxon>Trichothecium</taxon>
    </lineage>
</organism>
<comment type="caution">
    <text evidence="1">The sequence shown here is derived from an EMBL/GenBank/DDBJ whole genome shotgun (WGS) entry which is preliminary data.</text>
</comment>
<accession>A0ACC0UY41</accession>
<evidence type="ECO:0000313" key="1">
    <source>
        <dbReference type="EMBL" id="KAI9899038.1"/>
    </source>
</evidence>
<proteinExistence type="predicted"/>
<gene>
    <name evidence="1" type="ORF">N3K66_005499</name>
</gene>
<name>A0ACC0UY41_9HYPO</name>
<dbReference type="Proteomes" id="UP001163324">
    <property type="component" value="Chromosome 5"/>
</dbReference>
<sequence>MSFADYPEPEEGPDTGYAPSVGSNPVLRGIPLLLGGNLIARVGPLQQFLWGNAGFGSIKDIPELDDMPMRFHPVVTPLGETGPMLPFEPELTRPGLLLSDKATAAKESAAPKYYTAADYHELYKTGRLTPLQVAQTLLGVINDDDGKYSDAWAPKHGGEDELALEAARLSTGRYAAGRPLGVLDGVPVSVKDDVDVEGYVSHVGMRYDPAVPCFRPSAETAWPVRKLQEAGAVVISKNRMHELGSDTSGCNAAQGTPTNHCNPAYYPGGSTSGGGSALGAGVVPIAVGTDAGGSIRIPACFNGVYGLKATHHRVRPAHRMTTAVVSPLAASVADLTIAYRLMAQQPDDPSSLEGSGSGSIFARSEPPPPGSKKVLGIYKDWWADADPRVRAACEKAVSWLRDQRGYEVIDVSIPFIPQARTAHAVLCVSEMHESARRRHPSDWLSLVGPANKLLLAVASRTPASDYLKCNALRELVMRHLAFLHRAHPGLLLLAPTSPLAGWPRHPGDAAHGFSDADATVRNMMYVFLSNLAGTPSLSAPAGYLEPDRGEGRLPVGLLAMGEWGAEERLLAWAGDMEVYLHEGLEGGRVRPRTWFDVVAATEAEQKQQQEQKATGEGVKSQDGGASE</sequence>
<dbReference type="EMBL" id="CM047944">
    <property type="protein sequence ID" value="KAI9899038.1"/>
    <property type="molecule type" value="Genomic_DNA"/>
</dbReference>
<evidence type="ECO:0000313" key="2">
    <source>
        <dbReference type="Proteomes" id="UP001163324"/>
    </source>
</evidence>
<keyword evidence="2" id="KW-1185">Reference proteome</keyword>
<reference evidence="1" key="1">
    <citation type="submission" date="2022-10" db="EMBL/GenBank/DDBJ databases">
        <title>Complete Genome of Trichothecium roseum strain YXFP-22015, a Plant Pathogen Isolated from Citrus.</title>
        <authorList>
            <person name="Wang Y."/>
            <person name="Zhu L."/>
        </authorList>
    </citation>
    <scope>NUCLEOTIDE SEQUENCE</scope>
    <source>
        <strain evidence="1">YXFP-22015</strain>
    </source>
</reference>